<evidence type="ECO:0000256" key="1">
    <source>
        <dbReference type="SAM" id="Coils"/>
    </source>
</evidence>
<evidence type="ECO:0008006" key="4">
    <source>
        <dbReference type="Google" id="ProtNLM"/>
    </source>
</evidence>
<comment type="caution">
    <text evidence="2">The sequence shown here is derived from an EMBL/GenBank/DDBJ whole genome shotgun (WGS) entry which is preliminary data.</text>
</comment>
<evidence type="ECO:0000313" key="3">
    <source>
        <dbReference type="Proteomes" id="UP000316759"/>
    </source>
</evidence>
<reference evidence="2 3" key="1">
    <citation type="submission" date="2019-04" db="EMBL/GenBank/DDBJ databases">
        <title>Annotation for the trematode Fasciola gigantica.</title>
        <authorList>
            <person name="Choi Y.-J."/>
        </authorList>
    </citation>
    <scope>NUCLEOTIDE SEQUENCE [LARGE SCALE GENOMIC DNA]</scope>
    <source>
        <strain evidence="2">Uganda_cow_1</strain>
    </source>
</reference>
<evidence type="ECO:0000313" key="2">
    <source>
        <dbReference type="EMBL" id="TPP56973.1"/>
    </source>
</evidence>
<keyword evidence="3" id="KW-1185">Reference proteome</keyword>
<dbReference type="AlphaFoldDB" id="A0A504Y7P2"/>
<feature type="coiled-coil region" evidence="1">
    <location>
        <begin position="57"/>
        <end position="84"/>
    </location>
</feature>
<accession>A0A504Y7P2</accession>
<name>A0A504Y7P2_FASGI</name>
<dbReference type="OrthoDB" id="6261600at2759"/>
<sequence length="120" mass="14309">MCNCSYKIPNGLSKMSVLDIKNEKEANREVRLADINHIHSSKSLIQPKKSSKQFKELLIAQKKMEEERKRRRQEMEQKKMLRIQNRKERNKLMQKVTKKGQPLMRHRIKLLLNGLVNKKS</sequence>
<keyword evidence="1" id="KW-0175">Coiled coil</keyword>
<proteinExistence type="predicted"/>
<dbReference type="EMBL" id="SUNJ01013836">
    <property type="protein sequence ID" value="TPP56973.1"/>
    <property type="molecule type" value="Genomic_DNA"/>
</dbReference>
<protein>
    <recommendedName>
        <fullName evidence="4">rRNA-processing protein FYV7</fullName>
    </recommendedName>
</protein>
<gene>
    <name evidence="2" type="ORF">FGIG_05600</name>
</gene>
<dbReference type="Pfam" id="PF08524">
    <property type="entry name" value="rRNA_processing"/>
    <property type="match status" value="1"/>
</dbReference>
<dbReference type="Proteomes" id="UP000316759">
    <property type="component" value="Unassembled WGS sequence"/>
</dbReference>
<dbReference type="InterPro" id="IPR013730">
    <property type="entry name" value="Fyv7/TAP26"/>
</dbReference>
<organism evidence="2 3">
    <name type="scientific">Fasciola gigantica</name>
    <name type="common">Giant liver fluke</name>
    <dbReference type="NCBI Taxonomy" id="46835"/>
    <lineage>
        <taxon>Eukaryota</taxon>
        <taxon>Metazoa</taxon>
        <taxon>Spiralia</taxon>
        <taxon>Lophotrochozoa</taxon>
        <taxon>Platyhelminthes</taxon>
        <taxon>Trematoda</taxon>
        <taxon>Digenea</taxon>
        <taxon>Plagiorchiida</taxon>
        <taxon>Echinostomata</taxon>
        <taxon>Echinostomatoidea</taxon>
        <taxon>Fasciolidae</taxon>
        <taxon>Fasciola</taxon>
    </lineage>
</organism>